<protein>
    <submittedName>
        <fullName evidence="3">Uncharacterized protein</fullName>
    </submittedName>
</protein>
<proteinExistence type="predicted"/>
<sequence>MRGVGGPLLTIGDLLSDLAVDGGDDPLAGIGDASVPSSPSAEQQAGEADPSDLSRIFEVSSFMMLLGTLQQFDEGAPRERSFMAIADAEDKLVSCANMNAEQLVEKVKALEDVLERGDRKVAEIVESLESLVWNQLQILKQKPKNA</sequence>
<dbReference type="OrthoDB" id="1629067at2759"/>
<dbReference type="STRING" id="888268.A0A1E5VB36"/>
<dbReference type="PANTHER" id="PTHR37237">
    <property type="entry name" value="OS02G0567000 PROTEIN"/>
    <property type="match status" value="1"/>
</dbReference>
<name>A0A1E5VB36_9POAL</name>
<keyword evidence="1" id="KW-0175">Coiled coil</keyword>
<keyword evidence="4" id="KW-1185">Reference proteome</keyword>
<evidence type="ECO:0000313" key="4">
    <source>
        <dbReference type="Proteomes" id="UP000095767"/>
    </source>
</evidence>
<dbReference type="Proteomes" id="UP000095767">
    <property type="component" value="Unassembled WGS sequence"/>
</dbReference>
<accession>A0A1E5VB36</accession>
<feature type="region of interest" description="Disordered" evidence="2">
    <location>
        <begin position="27"/>
        <end position="50"/>
    </location>
</feature>
<comment type="caution">
    <text evidence="3">The sequence shown here is derived from an EMBL/GenBank/DDBJ whole genome shotgun (WGS) entry which is preliminary data.</text>
</comment>
<organism evidence="3 4">
    <name type="scientific">Dichanthelium oligosanthes</name>
    <dbReference type="NCBI Taxonomy" id="888268"/>
    <lineage>
        <taxon>Eukaryota</taxon>
        <taxon>Viridiplantae</taxon>
        <taxon>Streptophyta</taxon>
        <taxon>Embryophyta</taxon>
        <taxon>Tracheophyta</taxon>
        <taxon>Spermatophyta</taxon>
        <taxon>Magnoliopsida</taxon>
        <taxon>Liliopsida</taxon>
        <taxon>Poales</taxon>
        <taxon>Poaceae</taxon>
        <taxon>PACMAD clade</taxon>
        <taxon>Panicoideae</taxon>
        <taxon>Panicodae</taxon>
        <taxon>Paniceae</taxon>
        <taxon>Dichantheliinae</taxon>
        <taxon>Dichanthelium</taxon>
    </lineage>
</organism>
<dbReference type="AlphaFoldDB" id="A0A1E5VB36"/>
<evidence type="ECO:0000256" key="1">
    <source>
        <dbReference type="SAM" id="Coils"/>
    </source>
</evidence>
<gene>
    <name evidence="3" type="ORF">BAE44_0016760</name>
</gene>
<dbReference type="EMBL" id="LWDX02045985">
    <property type="protein sequence ID" value="OEL22224.1"/>
    <property type="molecule type" value="Genomic_DNA"/>
</dbReference>
<dbReference type="PANTHER" id="PTHR37237:SF1">
    <property type="entry name" value="OS02G0567000 PROTEIN"/>
    <property type="match status" value="1"/>
</dbReference>
<feature type="coiled-coil region" evidence="1">
    <location>
        <begin position="93"/>
        <end position="120"/>
    </location>
</feature>
<evidence type="ECO:0000313" key="3">
    <source>
        <dbReference type="EMBL" id="OEL22224.1"/>
    </source>
</evidence>
<reference evidence="3 4" key="1">
    <citation type="submission" date="2016-09" db="EMBL/GenBank/DDBJ databases">
        <title>The draft genome of Dichanthelium oligosanthes: A C3 panicoid grass species.</title>
        <authorList>
            <person name="Studer A.J."/>
            <person name="Schnable J.C."/>
            <person name="Brutnell T.P."/>
        </authorList>
    </citation>
    <scope>NUCLEOTIDE SEQUENCE [LARGE SCALE GENOMIC DNA]</scope>
    <source>
        <strain evidence="4">cv. Kellogg 1175</strain>
        <tissue evidence="3">Leaf</tissue>
    </source>
</reference>
<evidence type="ECO:0000256" key="2">
    <source>
        <dbReference type="SAM" id="MobiDB-lite"/>
    </source>
</evidence>